<name>A0A106BKZ3_THIDE</name>
<evidence type="ECO:0000313" key="1">
    <source>
        <dbReference type="EMBL" id="KVW94402.1"/>
    </source>
</evidence>
<proteinExistence type="predicted"/>
<dbReference type="Proteomes" id="UP000064243">
    <property type="component" value="Unassembled WGS sequence"/>
</dbReference>
<dbReference type="EMBL" id="LDUG01000036">
    <property type="protein sequence ID" value="KVW94402.1"/>
    <property type="molecule type" value="Genomic_DNA"/>
</dbReference>
<dbReference type="AlphaFoldDB" id="A0A106BKZ3"/>
<reference evidence="1 2" key="1">
    <citation type="journal article" date="2015" name="Appl. Environ. Microbiol.">
        <title>Aerobic and Anaerobic Thiosulfate Oxidation by a Cold-Adapted, Subglacial Chemoautotroph.</title>
        <authorList>
            <person name="Harrold Z.R."/>
            <person name="Skidmore M.L."/>
            <person name="Hamilton T.L."/>
            <person name="Desch L."/>
            <person name="Amada K."/>
            <person name="van Gelder W."/>
            <person name="Glover K."/>
            <person name="Roden E.E."/>
            <person name="Boyd E.S."/>
        </authorList>
    </citation>
    <scope>NUCLEOTIDE SEQUENCE [LARGE SCALE GENOMIC DNA]</scope>
    <source>
        <strain evidence="1 2">RG</strain>
    </source>
</reference>
<dbReference type="OrthoDB" id="8911580at2"/>
<keyword evidence="2" id="KW-1185">Reference proteome</keyword>
<accession>A0A106BKZ3</accession>
<evidence type="ECO:0000313" key="2">
    <source>
        <dbReference type="Proteomes" id="UP000064243"/>
    </source>
</evidence>
<organism evidence="1 2">
    <name type="scientific">Thiobacillus denitrificans</name>
    <dbReference type="NCBI Taxonomy" id="36861"/>
    <lineage>
        <taxon>Bacteria</taxon>
        <taxon>Pseudomonadati</taxon>
        <taxon>Pseudomonadota</taxon>
        <taxon>Betaproteobacteria</taxon>
        <taxon>Nitrosomonadales</taxon>
        <taxon>Thiobacillaceae</taxon>
        <taxon>Thiobacillus</taxon>
    </lineage>
</organism>
<comment type="caution">
    <text evidence="1">The sequence shown here is derived from an EMBL/GenBank/DDBJ whole genome shotgun (WGS) entry which is preliminary data.</text>
</comment>
<protein>
    <submittedName>
        <fullName evidence="1">Uncharacterized protein</fullName>
    </submittedName>
</protein>
<gene>
    <name evidence="1" type="ORF">ABW22_13035</name>
</gene>
<dbReference type="PATRIC" id="fig|36861.3.peg.2394"/>
<sequence length="67" mass="7433">MPLSKLSDLKAELGRLYRQAKSGKVATSDASRLAFILNSLGRVIVDAELEQRIQQLEQQLEGDCDES</sequence>